<evidence type="ECO:0000256" key="1">
    <source>
        <dbReference type="SAM" id="MobiDB-lite"/>
    </source>
</evidence>
<proteinExistence type="predicted"/>
<feature type="compositionally biased region" description="Polar residues" evidence="1">
    <location>
        <begin position="185"/>
        <end position="196"/>
    </location>
</feature>
<comment type="caution">
    <text evidence="3">The sequence shown here is derived from an EMBL/GenBank/DDBJ whole genome shotgun (WGS) entry which is preliminary data.</text>
</comment>
<dbReference type="PANTHER" id="PTHR21505:SF12">
    <property type="entry name" value="MADF DOMAIN-CONTAINING PROTEIN-RELATED"/>
    <property type="match status" value="1"/>
</dbReference>
<dbReference type="PANTHER" id="PTHR21505">
    <property type="entry name" value="MADF DOMAIN-CONTAINING PROTEIN-RELATED"/>
    <property type="match status" value="1"/>
</dbReference>
<feature type="domain" description="MADF" evidence="2">
    <location>
        <begin position="12"/>
        <end position="52"/>
    </location>
</feature>
<dbReference type="Proteomes" id="UP001353858">
    <property type="component" value="Unassembled WGS sequence"/>
</dbReference>
<accession>A0AAN7SE42</accession>
<evidence type="ECO:0000313" key="4">
    <source>
        <dbReference type="Proteomes" id="UP001353858"/>
    </source>
</evidence>
<dbReference type="InterPro" id="IPR006578">
    <property type="entry name" value="MADF-dom"/>
</dbReference>
<dbReference type="EMBL" id="JARPUR010000006">
    <property type="protein sequence ID" value="KAK4874409.1"/>
    <property type="molecule type" value="Genomic_DNA"/>
</dbReference>
<evidence type="ECO:0000259" key="2">
    <source>
        <dbReference type="Pfam" id="PF10545"/>
    </source>
</evidence>
<evidence type="ECO:0000313" key="3">
    <source>
        <dbReference type="EMBL" id="KAK4874409.1"/>
    </source>
</evidence>
<keyword evidence="4" id="KW-1185">Reference proteome</keyword>
<dbReference type="AlphaFoldDB" id="A0AAN7SE42"/>
<organism evidence="3 4">
    <name type="scientific">Aquatica leii</name>
    <dbReference type="NCBI Taxonomy" id="1421715"/>
    <lineage>
        <taxon>Eukaryota</taxon>
        <taxon>Metazoa</taxon>
        <taxon>Ecdysozoa</taxon>
        <taxon>Arthropoda</taxon>
        <taxon>Hexapoda</taxon>
        <taxon>Insecta</taxon>
        <taxon>Pterygota</taxon>
        <taxon>Neoptera</taxon>
        <taxon>Endopterygota</taxon>
        <taxon>Coleoptera</taxon>
        <taxon>Polyphaga</taxon>
        <taxon>Elateriformia</taxon>
        <taxon>Elateroidea</taxon>
        <taxon>Lampyridae</taxon>
        <taxon>Luciolinae</taxon>
        <taxon>Aquatica</taxon>
    </lineage>
</organism>
<name>A0AAN7SE42_9COLE</name>
<sequence>MSDWNHEKFLRLINVYEQKSELWDSSNKDYHLRNKKHDAWIQIALEMDCDVDLVPTSDIDIGGVSDSESEVDVLSGTDSINQEKADVEEFTSDDNINKQTPPRKLFLSPKKQPLRKRKQQEDLRISAANDIFQNVSSTPKNECFTFGQHIAIKIQKFEDRLRSIVMHKINNIIFDAEMGKYDDNNSSMQTVNQSRMPSVHAPSASPYTHELPSSLYLHALPS</sequence>
<protein>
    <recommendedName>
        <fullName evidence="2">MADF domain-containing protein</fullName>
    </recommendedName>
</protein>
<feature type="region of interest" description="Disordered" evidence="1">
    <location>
        <begin position="185"/>
        <end position="206"/>
    </location>
</feature>
<dbReference type="Pfam" id="PF10545">
    <property type="entry name" value="MADF_DNA_bdg"/>
    <property type="match status" value="1"/>
</dbReference>
<reference evidence="4" key="1">
    <citation type="submission" date="2023-01" db="EMBL/GenBank/DDBJ databases">
        <title>Key to firefly adult light organ development and bioluminescence: homeobox transcription factors regulate luciferase expression and transportation to peroxisome.</title>
        <authorList>
            <person name="Fu X."/>
        </authorList>
    </citation>
    <scope>NUCLEOTIDE SEQUENCE [LARGE SCALE GENOMIC DNA]</scope>
</reference>
<gene>
    <name evidence="3" type="ORF">RN001_013769</name>
</gene>